<evidence type="ECO:0000313" key="2">
    <source>
        <dbReference type="EMBL" id="MBO8442796.1"/>
    </source>
</evidence>
<dbReference type="PANTHER" id="PTHR47618">
    <property type="entry name" value="BIFUNCTIONAL OLIGORIBONUCLEASE AND PAP PHOSPHATASE NRNA"/>
    <property type="match status" value="1"/>
</dbReference>
<dbReference type="InterPro" id="IPR001667">
    <property type="entry name" value="DDH_dom"/>
</dbReference>
<dbReference type="AlphaFoldDB" id="A0A9D9EA53"/>
<organism evidence="2 3">
    <name type="scientific">Candidatus Aphodenecus pullistercoris</name>
    <dbReference type="NCBI Taxonomy" id="2840669"/>
    <lineage>
        <taxon>Bacteria</taxon>
        <taxon>Pseudomonadati</taxon>
        <taxon>Spirochaetota</taxon>
        <taxon>Spirochaetia</taxon>
        <taxon>Spirochaetales</taxon>
        <taxon>Candidatus Aphodenecus</taxon>
    </lineage>
</organism>
<dbReference type="SUPFAM" id="SSF64182">
    <property type="entry name" value="DHH phosphoesterases"/>
    <property type="match status" value="1"/>
</dbReference>
<dbReference type="InterPro" id="IPR051319">
    <property type="entry name" value="Oligoribo/pAp-PDE_c-di-AMP_PDE"/>
</dbReference>
<gene>
    <name evidence="2" type="ORF">IAC42_03460</name>
</gene>
<evidence type="ECO:0000313" key="3">
    <source>
        <dbReference type="Proteomes" id="UP000823633"/>
    </source>
</evidence>
<reference evidence="2" key="1">
    <citation type="submission" date="2020-10" db="EMBL/GenBank/DDBJ databases">
        <authorList>
            <person name="Gilroy R."/>
        </authorList>
    </citation>
    <scope>NUCLEOTIDE SEQUENCE</scope>
    <source>
        <strain evidence="2">11167</strain>
    </source>
</reference>
<evidence type="ECO:0000259" key="1">
    <source>
        <dbReference type="Pfam" id="PF01368"/>
    </source>
</evidence>
<name>A0A9D9EA53_9SPIR</name>
<sequence length="271" mass="29974">MTAEQLYPPFPPALLEAIDRAREVIVVGHANPDGDCIFSELAMKEILTSLGKRVTLANEGPFDRDEIKAYEGEFTATIPEDLIARRPLVVIVDCSTPDRPGELMRPLMDLETIVLDHHSSGSPFAKDGLGYIQPASVSTTMIVDALRRHLNVPLTGRLARCLYKGFATDTGFFHFINAEVGGETLRRVAAFVDEGVSPYELYDEMHDGRPLSYFKALAALMDRVVSLKDGALLYTWQGIDEEVEGKPADDIYAQLLQVAGVKAVLFFKEKE</sequence>
<protein>
    <submittedName>
        <fullName evidence="2">DHH family phosphoesterase</fullName>
    </submittedName>
</protein>
<comment type="caution">
    <text evidence="2">The sequence shown here is derived from an EMBL/GenBank/DDBJ whole genome shotgun (WGS) entry which is preliminary data.</text>
</comment>
<dbReference type="EMBL" id="JADIMU010000021">
    <property type="protein sequence ID" value="MBO8442796.1"/>
    <property type="molecule type" value="Genomic_DNA"/>
</dbReference>
<feature type="non-terminal residue" evidence="2">
    <location>
        <position position="271"/>
    </location>
</feature>
<dbReference type="Pfam" id="PF01368">
    <property type="entry name" value="DHH"/>
    <property type="match status" value="1"/>
</dbReference>
<dbReference type="Proteomes" id="UP000823633">
    <property type="component" value="Unassembled WGS sequence"/>
</dbReference>
<dbReference type="PANTHER" id="PTHR47618:SF1">
    <property type="entry name" value="BIFUNCTIONAL OLIGORIBONUCLEASE AND PAP PHOSPHATASE NRNA"/>
    <property type="match status" value="1"/>
</dbReference>
<proteinExistence type="predicted"/>
<accession>A0A9D9EA53</accession>
<feature type="domain" description="DDH" evidence="1">
    <location>
        <begin position="24"/>
        <end position="165"/>
    </location>
</feature>
<dbReference type="InterPro" id="IPR038763">
    <property type="entry name" value="DHH_sf"/>
</dbReference>
<reference evidence="2" key="2">
    <citation type="journal article" date="2021" name="PeerJ">
        <title>Extensive microbial diversity within the chicken gut microbiome revealed by metagenomics and culture.</title>
        <authorList>
            <person name="Gilroy R."/>
            <person name="Ravi A."/>
            <person name="Getino M."/>
            <person name="Pursley I."/>
            <person name="Horton D.L."/>
            <person name="Alikhan N.F."/>
            <person name="Baker D."/>
            <person name="Gharbi K."/>
            <person name="Hall N."/>
            <person name="Watson M."/>
            <person name="Adriaenssens E.M."/>
            <person name="Foster-Nyarko E."/>
            <person name="Jarju S."/>
            <person name="Secka A."/>
            <person name="Antonio M."/>
            <person name="Oren A."/>
            <person name="Chaudhuri R.R."/>
            <person name="La Ragione R."/>
            <person name="Hildebrand F."/>
            <person name="Pallen M.J."/>
        </authorList>
    </citation>
    <scope>NUCLEOTIDE SEQUENCE</scope>
    <source>
        <strain evidence="2">11167</strain>
    </source>
</reference>
<dbReference type="Gene3D" id="3.90.1640.10">
    <property type="entry name" value="inorganic pyrophosphatase (n-terminal core)"/>
    <property type="match status" value="1"/>
</dbReference>